<proteinExistence type="predicted"/>
<dbReference type="Pfam" id="PF11753">
    <property type="entry name" value="DUF3310"/>
    <property type="match status" value="1"/>
</dbReference>
<dbReference type="EMBL" id="DQ535032">
    <property type="protein sequence ID" value="ABG21567.1"/>
    <property type="molecule type" value="Genomic_DNA"/>
</dbReference>
<dbReference type="Proteomes" id="UP000000714">
    <property type="component" value="Segment"/>
</dbReference>
<evidence type="ECO:0000313" key="1">
    <source>
        <dbReference type="EMBL" id="ABG21567.1"/>
    </source>
</evidence>
<keyword evidence="2" id="KW-1185">Reference proteome</keyword>
<reference evidence="1 2" key="1">
    <citation type="journal article" date="2007" name="Virology">
        <title>KSY1, a lactococcal phage with a T7-like transcription.</title>
        <authorList>
            <person name="Chopin A."/>
            <person name="Deveau H."/>
            <person name="Ehrlich S.D."/>
            <person name="Moineau S."/>
            <person name="Chopin M.C."/>
        </authorList>
    </citation>
    <scope>NUCLEOTIDE SEQUENCE</scope>
</reference>
<name>A6MA89_9CAUD</name>
<protein>
    <submittedName>
        <fullName evidence="1">Gp025</fullName>
    </submittedName>
</protein>
<dbReference type="GeneID" id="5602042"/>
<accession>A6MA89</accession>
<sequence>MPTNLPKANLPYYANQHGIQLKEFMTEYDKFLYTQGCYWSALKYHIRAGKKEGESLAKDIKKRDDYINDLIALDWLNNKEEIIEELEYTNNKFENYRGK</sequence>
<dbReference type="InterPro" id="IPR021739">
    <property type="entry name" value="SaV-like"/>
</dbReference>
<dbReference type="KEGG" id="vg:5602042"/>
<dbReference type="RefSeq" id="YP_001469023.1">
    <property type="nucleotide sequence ID" value="NC_009817.1"/>
</dbReference>
<dbReference type="OrthoDB" id="16124at10239"/>
<gene>
    <name evidence="1" type="ORF">KSY1p025</name>
</gene>
<organism evidence="1 2">
    <name type="scientific">Lactococcus phage KSY1</name>
    <dbReference type="NCBI Taxonomy" id="2913972"/>
    <lineage>
        <taxon>Viruses</taxon>
        <taxon>Duplodnaviria</taxon>
        <taxon>Heunggongvirae</taxon>
        <taxon>Uroviricota</taxon>
        <taxon>Caudoviricetes</taxon>
        <taxon>Chopinvirus</taxon>
        <taxon>Chopinvirus KSY1</taxon>
    </lineage>
</organism>
<evidence type="ECO:0000313" key="2">
    <source>
        <dbReference type="Proteomes" id="UP000000714"/>
    </source>
</evidence>